<dbReference type="GeneID" id="26251926"/>
<organism evidence="2 3">
    <name type="scientific">Bipolaris victoriae (strain FI3)</name>
    <name type="common">Victoria blight of oats agent</name>
    <name type="synonym">Cochliobolus victoriae</name>
    <dbReference type="NCBI Taxonomy" id="930091"/>
    <lineage>
        <taxon>Eukaryota</taxon>
        <taxon>Fungi</taxon>
        <taxon>Dikarya</taxon>
        <taxon>Ascomycota</taxon>
        <taxon>Pezizomycotina</taxon>
        <taxon>Dothideomycetes</taxon>
        <taxon>Pleosporomycetidae</taxon>
        <taxon>Pleosporales</taxon>
        <taxon>Pleosporineae</taxon>
        <taxon>Pleosporaceae</taxon>
        <taxon>Bipolaris</taxon>
    </lineage>
</organism>
<dbReference type="OrthoDB" id="10509387at2759"/>
<sequence length="264" mass="28527">MHLSLSRHCPHGGTVPPRRISILYLLGAALLVFGGNGGPTPYSGRPAPHLLYTSFAMFKSRRGEKPRIEENPPAPLHPPNLAGTGIGGRTPEDFMLLTLDMGLVGGPSYIGNAHNRLGKAKYCVQSKRCGYRYSLICAAEQIPRVDLEADPPPTCLLATDSECCLVELRVLSGKKVPLLMAGECCFCVIKAQSTVDVGVGTISRALAVHAASIKQCQTSNPLSPSLDLWAQRRQPFDWWHFCATGTHASRFRPPGVSSRVDVSL</sequence>
<evidence type="ECO:0000256" key="1">
    <source>
        <dbReference type="SAM" id="MobiDB-lite"/>
    </source>
</evidence>
<proteinExistence type="predicted"/>
<gene>
    <name evidence="2" type="ORF">COCVIDRAFT_17068</name>
</gene>
<dbReference type="AlphaFoldDB" id="W7EC88"/>
<name>W7EC88_BIPV3</name>
<dbReference type="Proteomes" id="UP000054337">
    <property type="component" value="Unassembled WGS sequence"/>
</dbReference>
<protein>
    <submittedName>
        <fullName evidence="2">Uncharacterized protein</fullName>
    </submittedName>
</protein>
<dbReference type="RefSeq" id="XP_014555331.1">
    <property type="nucleotide sequence ID" value="XM_014699845.1"/>
</dbReference>
<dbReference type="HOGENOM" id="CLU_1053712_0_0_1"/>
<feature type="region of interest" description="Disordered" evidence="1">
    <location>
        <begin position="62"/>
        <end position="83"/>
    </location>
</feature>
<evidence type="ECO:0000313" key="3">
    <source>
        <dbReference type="Proteomes" id="UP000054337"/>
    </source>
</evidence>
<dbReference type="EMBL" id="KI968747">
    <property type="protein sequence ID" value="EUN25781.1"/>
    <property type="molecule type" value="Genomic_DNA"/>
</dbReference>
<accession>W7EC88</accession>
<reference evidence="2 3" key="1">
    <citation type="journal article" date="2013" name="PLoS Genet.">
        <title>Comparative genome structure, secondary metabolite, and effector coding capacity across Cochliobolus pathogens.</title>
        <authorList>
            <person name="Condon B.J."/>
            <person name="Leng Y."/>
            <person name="Wu D."/>
            <person name="Bushley K.E."/>
            <person name="Ohm R.A."/>
            <person name="Otillar R."/>
            <person name="Martin J."/>
            <person name="Schackwitz W."/>
            <person name="Grimwood J."/>
            <person name="MohdZainudin N."/>
            <person name="Xue C."/>
            <person name="Wang R."/>
            <person name="Manning V.A."/>
            <person name="Dhillon B."/>
            <person name="Tu Z.J."/>
            <person name="Steffenson B.J."/>
            <person name="Salamov A."/>
            <person name="Sun H."/>
            <person name="Lowry S."/>
            <person name="LaButti K."/>
            <person name="Han J."/>
            <person name="Copeland A."/>
            <person name="Lindquist E."/>
            <person name="Barry K."/>
            <person name="Schmutz J."/>
            <person name="Baker S.E."/>
            <person name="Ciuffetti L.M."/>
            <person name="Grigoriev I.V."/>
            <person name="Zhong S."/>
            <person name="Turgeon B.G."/>
        </authorList>
    </citation>
    <scope>NUCLEOTIDE SEQUENCE [LARGE SCALE GENOMIC DNA]</scope>
    <source>
        <strain evidence="2 3">FI3</strain>
    </source>
</reference>
<keyword evidence="3" id="KW-1185">Reference proteome</keyword>
<evidence type="ECO:0000313" key="2">
    <source>
        <dbReference type="EMBL" id="EUN25781.1"/>
    </source>
</evidence>